<dbReference type="AlphaFoldDB" id="A0A7K1SGC8"/>
<dbReference type="EMBL" id="WPIN01000008">
    <property type="protein sequence ID" value="MVM32862.1"/>
    <property type="molecule type" value="Genomic_DNA"/>
</dbReference>
<evidence type="ECO:0000313" key="2">
    <source>
        <dbReference type="Proteomes" id="UP000436006"/>
    </source>
</evidence>
<sequence>MELSYLLEAYKAGTLLLPDLHSLLDAQTRISAYYERLAAIVPRTDFITDLLSLLLAMQDAFTQ</sequence>
<reference evidence="1 2" key="1">
    <citation type="submission" date="2019-12" db="EMBL/GenBank/DDBJ databases">
        <title>Spirosoma sp. HMF4905 genome sequencing and assembly.</title>
        <authorList>
            <person name="Kang H."/>
            <person name="Cha I."/>
            <person name="Kim H."/>
            <person name="Joh K."/>
        </authorList>
    </citation>
    <scope>NUCLEOTIDE SEQUENCE [LARGE SCALE GENOMIC DNA]</scope>
    <source>
        <strain evidence="1 2">HMF4905</strain>
    </source>
</reference>
<organism evidence="1 2">
    <name type="scientific">Spirosoma arboris</name>
    <dbReference type="NCBI Taxonomy" id="2682092"/>
    <lineage>
        <taxon>Bacteria</taxon>
        <taxon>Pseudomonadati</taxon>
        <taxon>Bacteroidota</taxon>
        <taxon>Cytophagia</taxon>
        <taxon>Cytophagales</taxon>
        <taxon>Cytophagaceae</taxon>
        <taxon>Spirosoma</taxon>
    </lineage>
</organism>
<evidence type="ECO:0000313" key="1">
    <source>
        <dbReference type="EMBL" id="MVM32862.1"/>
    </source>
</evidence>
<gene>
    <name evidence="1" type="ORF">GO755_22675</name>
</gene>
<protein>
    <submittedName>
        <fullName evidence="1">Uncharacterized protein</fullName>
    </submittedName>
</protein>
<keyword evidence="2" id="KW-1185">Reference proteome</keyword>
<dbReference type="RefSeq" id="WP_157587565.1">
    <property type="nucleotide sequence ID" value="NZ_WPIN01000008.1"/>
</dbReference>
<comment type="caution">
    <text evidence="1">The sequence shown here is derived from an EMBL/GenBank/DDBJ whole genome shotgun (WGS) entry which is preliminary data.</text>
</comment>
<accession>A0A7K1SGC8</accession>
<name>A0A7K1SGC8_9BACT</name>
<dbReference type="Proteomes" id="UP000436006">
    <property type="component" value="Unassembled WGS sequence"/>
</dbReference>
<proteinExistence type="predicted"/>